<accession>A0A381YZC5</accession>
<dbReference type="AlphaFoldDB" id="A0A381YZC5"/>
<evidence type="ECO:0000313" key="1">
    <source>
        <dbReference type="EMBL" id="SVA82001.1"/>
    </source>
</evidence>
<name>A0A381YZC5_9ZZZZ</name>
<organism evidence="1">
    <name type="scientific">marine metagenome</name>
    <dbReference type="NCBI Taxonomy" id="408172"/>
    <lineage>
        <taxon>unclassified sequences</taxon>
        <taxon>metagenomes</taxon>
        <taxon>ecological metagenomes</taxon>
    </lineage>
</organism>
<sequence>MFEEQTKNGIAPHTIMSKKLPNSHTILGNSLPNIRLYHFFDLMMSQINICSGPKY</sequence>
<dbReference type="EMBL" id="UINC01019373">
    <property type="protein sequence ID" value="SVA82001.1"/>
    <property type="molecule type" value="Genomic_DNA"/>
</dbReference>
<proteinExistence type="predicted"/>
<reference evidence="1" key="1">
    <citation type="submission" date="2018-05" db="EMBL/GenBank/DDBJ databases">
        <authorList>
            <person name="Lanie J.A."/>
            <person name="Ng W.-L."/>
            <person name="Kazmierczak K.M."/>
            <person name="Andrzejewski T.M."/>
            <person name="Davidsen T.M."/>
            <person name="Wayne K.J."/>
            <person name="Tettelin H."/>
            <person name="Glass J.I."/>
            <person name="Rusch D."/>
            <person name="Podicherti R."/>
            <person name="Tsui H.-C.T."/>
            <person name="Winkler M.E."/>
        </authorList>
    </citation>
    <scope>NUCLEOTIDE SEQUENCE</scope>
</reference>
<gene>
    <name evidence="1" type="ORF">METZ01_LOCUS134855</name>
</gene>
<protein>
    <submittedName>
        <fullName evidence="1">Uncharacterized protein</fullName>
    </submittedName>
</protein>